<dbReference type="EMBL" id="JASAOG010000014">
    <property type="protein sequence ID" value="KAK0065264.1"/>
    <property type="molecule type" value="Genomic_DNA"/>
</dbReference>
<feature type="region of interest" description="Disordered" evidence="1">
    <location>
        <begin position="23"/>
        <end position="49"/>
    </location>
</feature>
<dbReference type="AlphaFoldDB" id="A0AAD8C2H6"/>
<sequence>MRHTLRININSIYKTSTNYIQRNYSTPSSQCHSRSGLKTPQPNATSNSQIPSLQLKLASSRVPSLRHQYWVKKTTPRTPSQGKTRELYLKTKQENSISRQNKRAMTPLKRILIS</sequence>
<evidence type="ECO:0000256" key="1">
    <source>
        <dbReference type="SAM" id="MobiDB-lite"/>
    </source>
</evidence>
<evidence type="ECO:0000313" key="3">
    <source>
        <dbReference type="Proteomes" id="UP001233172"/>
    </source>
</evidence>
<gene>
    <name evidence="2" type="ORF">Bpfe_005290</name>
</gene>
<comment type="caution">
    <text evidence="2">The sequence shown here is derived from an EMBL/GenBank/DDBJ whole genome shotgun (WGS) entry which is preliminary data.</text>
</comment>
<proteinExistence type="predicted"/>
<organism evidence="2 3">
    <name type="scientific">Biomphalaria pfeifferi</name>
    <name type="common">Bloodfluke planorb</name>
    <name type="synonym">Freshwater snail</name>
    <dbReference type="NCBI Taxonomy" id="112525"/>
    <lineage>
        <taxon>Eukaryota</taxon>
        <taxon>Metazoa</taxon>
        <taxon>Spiralia</taxon>
        <taxon>Lophotrochozoa</taxon>
        <taxon>Mollusca</taxon>
        <taxon>Gastropoda</taxon>
        <taxon>Heterobranchia</taxon>
        <taxon>Euthyneura</taxon>
        <taxon>Panpulmonata</taxon>
        <taxon>Hygrophila</taxon>
        <taxon>Lymnaeoidea</taxon>
        <taxon>Planorbidae</taxon>
        <taxon>Biomphalaria</taxon>
    </lineage>
</organism>
<protein>
    <submittedName>
        <fullName evidence="2">Uncharacterized protein</fullName>
    </submittedName>
</protein>
<evidence type="ECO:0000313" key="2">
    <source>
        <dbReference type="EMBL" id="KAK0065264.1"/>
    </source>
</evidence>
<name>A0AAD8C2H6_BIOPF</name>
<keyword evidence="3" id="KW-1185">Reference proteome</keyword>
<dbReference type="Proteomes" id="UP001233172">
    <property type="component" value="Unassembled WGS sequence"/>
</dbReference>
<reference evidence="2" key="2">
    <citation type="submission" date="2023-04" db="EMBL/GenBank/DDBJ databases">
        <authorList>
            <person name="Bu L."/>
            <person name="Lu L."/>
            <person name="Laidemitt M.R."/>
            <person name="Zhang S.M."/>
            <person name="Mutuku M."/>
            <person name="Mkoji G."/>
            <person name="Steinauer M."/>
            <person name="Loker E.S."/>
        </authorList>
    </citation>
    <scope>NUCLEOTIDE SEQUENCE</scope>
    <source>
        <strain evidence="2">KasaAsao</strain>
        <tissue evidence="2">Whole Snail</tissue>
    </source>
</reference>
<reference evidence="2" key="1">
    <citation type="journal article" date="2023" name="PLoS Negl. Trop. Dis.">
        <title>A genome sequence for Biomphalaria pfeifferi, the major vector snail for the human-infecting parasite Schistosoma mansoni.</title>
        <authorList>
            <person name="Bu L."/>
            <person name="Lu L."/>
            <person name="Laidemitt M.R."/>
            <person name="Zhang S.M."/>
            <person name="Mutuku M."/>
            <person name="Mkoji G."/>
            <person name="Steinauer M."/>
            <person name="Loker E.S."/>
        </authorList>
    </citation>
    <scope>NUCLEOTIDE SEQUENCE</scope>
    <source>
        <strain evidence="2">KasaAsao</strain>
    </source>
</reference>
<accession>A0AAD8C2H6</accession>